<dbReference type="AlphaFoldDB" id="A0A2U8FQG2"/>
<evidence type="ECO:0000313" key="1">
    <source>
        <dbReference type="EMBL" id="AWI53302.1"/>
    </source>
</evidence>
<dbReference type="KEGG" id="aon:DEH84_07570"/>
<organism evidence="1 2">
    <name type="scientific">Aquabacterium olei</name>
    <dbReference type="NCBI Taxonomy" id="1296669"/>
    <lineage>
        <taxon>Bacteria</taxon>
        <taxon>Pseudomonadati</taxon>
        <taxon>Pseudomonadota</taxon>
        <taxon>Betaproteobacteria</taxon>
        <taxon>Burkholderiales</taxon>
        <taxon>Aquabacterium</taxon>
    </lineage>
</organism>
<evidence type="ECO:0000313" key="2">
    <source>
        <dbReference type="Proteomes" id="UP000244892"/>
    </source>
</evidence>
<protein>
    <recommendedName>
        <fullName evidence="3">STAS domain-containing protein</fullName>
    </recommendedName>
</protein>
<gene>
    <name evidence="1" type="ORF">DEH84_07570</name>
</gene>
<proteinExistence type="predicted"/>
<dbReference type="RefSeq" id="WP_109036207.1">
    <property type="nucleotide sequence ID" value="NZ_CP029210.1"/>
</dbReference>
<dbReference type="OrthoDB" id="5298269at2"/>
<reference evidence="1 2" key="1">
    <citation type="submission" date="2018-05" db="EMBL/GenBank/DDBJ databases">
        <title>complete genome sequence of Aquabacterium olei NBRC 110486.</title>
        <authorList>
            <person name="Tang B."/>
            <person name="Chang J."/>
            <person name="Zhang L."/>
            <person name="Yang H."/>
        </authorList>
    </citation>
    <scope>NUCLEOTIDE SEQUENCE [LARGE SCALE GENOMIC DNA]</scope>
    <source>
        <strain evidence="1 2">NBRC 110486</strain>
    </source>
</reference>
<evidence type="ECO:0008006" key="3">
    <source>
        <dbReference type="Google" id="ProtNLM"/>
    </source>
</evidence>
<dbReference type="EMBL" id="CP029210">
    <property type="protein sequence ID" value="AWI53302.1"/>
    <property type="molecule type" value="Genomic_DNA"/>
</dbReference>
<keyword evidence="2" id="KW-1185">Reference proteome</keyword>
<accession>A0A2U8FQG2</accession>
<name>A0A2U8FQG2_9BURK</name>
<sequence>MSKESGGFLRKVVRFVANPTTDWTELDTPSAEAAESQYAKSEIKAMIERKRRNDFVRKRELDMLRKIRREGLSPDNALALSGNSNIDPDSRPHSGARSDIAVKAKIDEIEQQMVGGAPRTVNLPSRPANIPTLPMGDTMPAAHPPNLPVTLPMSFDEDIPQVSEAVLQSARASSRGMTQPLTLPPTMPLTAPMAPSGFQNAMDVHVTELVHDPELDEAVIAFANADFDQCERSLLDLIHPGGSRHDVQECWLVLFDFYRSIDQAQKFDQLAVSFAQKFGVSAPQWFSYPGKVAAFLATTSGGAHASAGARTDEGPATEAGEDPLAGVLEGWVAPPVIDADAVAQLRVETLQMPRPWTMDWSRVLRVTPDGALHLGQMVRQWADQPLSLVWQGVPQMLAVLGDASPTGSRDVDPAYWMLRLDLLRLINRPVEFDETAIDYCITFERSPPSWEPARCSVQEGQDVIHPHSRAMSHVSEVTTMFVESRLQQDTGVVQVASLNLSGQLSGDIGTTLEQLDNQLGASVALDIDCEHLLRVDFIAAGDLLNWVLARRAEGREVSFLNPHRLVALFFGAMGINEHARVKLLTR</sequence>
<dbReference type="Proteomes" id="UP000244892">
    <property type="component" value="Chromosome"/>
</dbReference>